<dbReference type="EMBL" id="OP352608">
    <property type="protein sequence ID" value="UYE90860.1"/>
    <property type="molecule type" value="Genomic_DNA"/>
</dbReference>
<keyword evidence="1" id="KW-1133">Transmembrane helix</keyword>
<protein>
    <submittedName>
        <fullName evidence="2">Uncharacterized protein</fullName>
    </submittedName>
</protein>
<organism evidence="2 3">
    <name type="scientific">Escherichia phage vB_EcoM_SP13</name>
    <dbReference type="NCBI Taxonomy" id="2981577"/>
    <lineage>
        <taxon>Viruses</taxon>
        <taxon>Duplodnaviria</taxon>
        <taxon>Heunggongvirae</taxon>
        <taxon>Uroviricota</taxon>
        <taxon>Caudoviricetes</taxon>
        <taxon>Lindbergviridae</taxon>
        <taxon>Wifcevirus</taxon>
        <taxon>Wifcevirus SP13</taxon>
    </lineage>
</organism>
<keyword evidence="3" id="KW-1185">Reference proteome</keyword>
<accession>A0A9X9JRS0</accession>
<keyword evidence="1" id="KW-0812">Transmembrane</keyword>
<keyword evidence="1" id="KW-0472">Membrane</keyword>
<name>A0A9X9JRS0_9CAUD</name>
<dbReference type="Proteomes" id="UP001164720">
    <property type="component" value="Segment"/>
</dbReference>
<evidence type="ECO:0000313" key="3">
    <source>
        <dbReference type="Proteomes" id="UP001164720"/>
    </source>
</evidence>
<feature type="transmembrane region" description="Helical" evidence="1">
    <location>
        <begin position="38"/>
        <end position="56"/>
    </location>
</feature>
<sequence>MGLAVWHAPILSRKIIITLPDMGREFKEVIMNNTLSQLLIWTIAAIIGTVIMMSSAKAETDICGRLISENGEIYYGNSKGDYISPEVCAQKKAEMQKQYHEDQSISQAALIELSISAIIFLIVFMLIIKPNNGSHRHIPLKRN</sequence>
<proteinExistence type="predicted"/>
<evidence type="ECO:0000256" key="1">
    <source>
        <dbReference type="SAM" id="Phobius"/>
    </source>
</evidence>
<gene>
    <name evidence="2" type="ORF">SP13_016</name>
</gene>
<feature type="transmembrane region" description="Helical" evidence="1">
    <location>
        <begin position="105"/>
        <end position="128"/>
    </location>
</feature>
<reference evidence="2" key="1">
    <citation type="submission" date="2022-08" db="EMBL/GenBank/DDBJ databases">
        <authorList>
            <person name="Ferreira A."/>
            <person name="Oliveira A."/>
            <person name="Oliveira H."/>
        </authorList>
    </citation>
    <scope>NUCLEOTIDE SEQUENCE</scope>
</reference>
<evidence type="ECO:0000313" key="2">
    <source>
        <dbReference type="EMBL" id="UYE90860.1"/>
    </source>
</evidence>